<gene>
    <name evidence="11" type="ORF">DPF_2348</name>
</gene>
<name>A0A194AJX5_9BACT</name>
<keyword evidence="12" id="KW-1185">Reference proteome</keyword>
<comment type="caution">
    <text evidence="11">The sequence shown here is derived from an EMBL/GenBank/DDBJ whole genome shotgun (WGS) entry which is preliminary data.</text>
</comment>
<evidence type="ECO:0000256" key="5">
    <source>
        <dbReference type="ARBA" id="ARBA00025933"/>
    </source>
</evidence>
<comment type="subunit">
    <text evidence="5">The basal body constitutes a major portion of the flagellar organelle and consists of four rings (L,P,S, and M) mounted on a central rod. The rod consists of about 26 subunits of FlgG in the distal portion, and FlgB, FlgC and FlgF are thought to build up the proximal portion of the rod with about 6 subunits each.</text>
</comment>
<dbReference type="Proteomes" id="UP000095200">
    <property type="component" value="Unassembled WGS sequence"/>
</dbReference>
<evidence type="ECO:0000256" key="1">
    <source>
        <dbReference type="ARBA" id="ARBA00004117"/>
    </source>
</evidence>
<dbReference type="InterPro" id="IPR037925">
    <property type="entry name" value="FlgE/F/G-like"/>
</dbReference>
<dbReference type="GO" id="GO:0009426">
    <property type="term" value="C:bacterial-type flagellum basal body, distal rod"/>
    <property type="evidence" value="ECO:0007669"/>
    <property type="project" value="UniProtKB-UniRule"/>
</dbReference>
<reference evidence="12" key="1">
    <citation type="submission" date="2016-06" db="EMBL/GenBank/DDBJ databases">
        <title>Draft genome sequence of Desulfoplanes formicivorans strain Pf12B.</title>
        <authorList>
            <person name="Watanabe M."/>
            <person name="Kojima H."/>
            <person name="Fukui M."/>
        </authorList>
    </citation>
    <scope>NUCLEOTIDE SEQUENCE [LARGE SCALE GENOMIC DNA]</scope>
    <source>
        <strain evidence="12">Pf12B</strain>
    </source>
</reference>
<dbReference type="Pfam" id="PF06429">
    <property type="entry name" value="Flg_bbr_C"/>
    <property type="match status" value="1"/>
</dbReference>
<comment type="similarity">
    <text evidence="2 7">Belongs to the flagella basal body rod proteins family.</text>
</comment>
<dbReference type="Pfam" id="PF22692">
    <property type="entry name" value="LlgE_F_G_D1"/>
    <property type="match status" value="1"/>
</dbReference>
<sequence length="261" mass="28224">MMRSLWTAASGMVAMQRNIDVISNNLSNVSTTGFKKSRAEFEDLMYQNLKISGAQNVSGDRLPTGIQVGMGVRAVDVHKIFTEGDLTNTGNQLDLAIEGDGFFKVEDANGDDAYTRVGSFKLNVDGELVTSGGYRLQPNFTVPVETQNIVITEDGHISALDKNGESLQEGDIPLYTFINPAGLKAKGRNLYVETEGSGDPVEGTPGENNVGTLAQGFLESSNVDLVEEMVNMIVAQRAYETNSKAITTADNMLQTANQMKR</sequence>
<evidence type="ECO:0000256" key="7">
    <source>
        <dbReference type="RuleBase" id="RU362116"/>
    </source>
</evidence>
<keyword evidence="11" id="KW-0966">Cell projection</keyword>
<dbReference type="OrthoDB" id="9804559at2"/>
<evidence type="ECO:0000256" key="3">
    <source>
        <dbReference type="ARBA" id="ARBA00017948"/>
    </source>
</evidence>
<dbReference type="InterPro" id="IPR012834">
    <property type="entry name" value="FlgG_G_neg"/>
</dbReference>
<evidence type="ECO:0000256" key="6">
    <source>
        <dbReference type="NCBIfam" id="TIGR02488"/>
    </source>
</evidence>
<evidence type="ECO:0000313" key="11">
    <source>
        <dbReference type="EMBL" id="GAU09618.1"/>
    </source>
</evidence>
<evidence type="ECO:0000259" key="10">
    <source>
        <dbReference type="Pfam" id="PF22692"/>
    </source>
</evidence>
<keyword evidence="11" id="KW-0969">Cilium</keyword>
<feature type="domain" description="Flagellar hook protein FlgE/F/G-like D1" evidence="10">
    <location>
        <begin position="96"/>
        <end position="159"/>
    </location>
</feature>
<evidence type="ECO:0000256" key="2">
    <source>
        <dbReference type="ARBA" id="ARBA00009677"/>
    </source>
</evidence>
<accession>A0A194AJX5</accession>
<evidence type="ECO:0000256" key="4">
    <source>
        <dbReference type="ARBA" id="ARBA00023143"/>
    </source>
</evidence>
<dbReference type="Pfam" id="PF00460">
    <property type="entry name" value="Flg_bb_rod"/>
    <property type="match status" value="1"/>
</dbReference>
<dbReference type="PANTHER" id="PTHR30435:SF19">
    <property type="entry name" value="FLAGELLAR BASAL-BODY ROD PROTEIN FLGG"/>
    <property type="match status" value="1"/>
</dbReference>
<dbReference type="AlphaFoldDB" id="A0A194AJX5"/>
<dbReference type="EMBL" id="BDFE01000020">
    <property type="protein sequence ID" value="GAU09618.1"/>
    <property type="molecule type" value="Genomic_DNA"/>
</dbReference>
<dbReference type="GO" id="GO:0071978">
    <property type="term" value="P:bacterial-type flagellum-dependent swarming motility"/>
    <property type="evidence" value="ECO:0007669"/>
    <property type="project" value="TreeGrafter"/>
</dbReference>
<feature type="domain" description="Flagellar basal-body/hook protein C-terminal" evidence="9">
    <location>
        <begin position="214"/>
        <end position="259"/>
    </location>
</feature>
<organism evidence="11 12">
    <name type="scientific">Desulfoplanes formicivorans</name>
    <dbReference type="NCBI Taxonomy" id="1592317"/>
    <lineage>
        <taxon>Bacteria</taxon>
        <taxon>Pseudomonadati</taxon>
        <taxon>Thermodesulfobacteriota</taxon>
        <taxon>Desulfovibrionia</taxon>
        <taxon>Desulfovibrionales</taxon>
        <taxon>Desulfoplanaceae</taxon>
        <taxon>Desulfoplanes</taxon>
    </lineage>
</organism>
<protein>
    <recommendedName>
        <fullName evidence="3 6">Flagellar basal-body rod protein FlgG</fullName>
    </recommendedName>
</protein>
<dbReference type="NCBIfam" id="TIGR02488">
    <property type="entry name" value="flgG_G_neg"/>
    <property type="match status" value="1"/>
</dbReference>
<dbReference type="RefSeq" id="WP_069859879.1">
    <property type="nucleotide sequence ID" value="NZ_BDFE01000020.1"/>
</dbReference>
<dbReference type="InterPro" id="IPR010930">
    <property type="entry name" value="Flg_bb/hook_C_dom"/>
</dbReference>
<dbReference type="PROSITE" id="PS00588">
    <property type="entry name" value="FLAGELLA_BB_ROD"/>
    <property type="match status" value="1"/>
</dbReference>
<comment type="subcellular location">
    <subcellularLocation>
        <location evidence="1 7">Bacterial flagellum basal body</location>
    </subcellularLocation>
</comment>
<dbReference type="PANTHER" id="PTHR30435">
    <property type="entry name" value="FLAGELLAR PROTEIN"/>
    <property type="match status" value="1"/>
</dbReference>
<evidence type="ECO:0000313" key="12">
    <source>
        <dbReference type="Proteomes" id="UP000095200"/>
    </source>
</evidence>
<keyword evidence="11" id="KW-0282">Flagellum</keyword>
<keyword evidence="4 7" id="KW-0975">Bacterial flagellum</keyword>
<dbReference type="NCBIfam" id="TIGR03506">
    <property type="entry name" value="FlgEFG_subfam"/>
    <property type="match status" value="2"/>
</dbReference>
<dbReference type="InterPro" id="IPR020013">
    <property type="entry name" value="Flagellar_FlgE/F/G"/>
</dbReference>
<dbReference type="SUPFAM" id="SSF117143">
    <property type="entry name" value="Flagellar hook protein flgE"/>
    <property type="match status" value="1"/>
</dbReference>
<dbReference type="InterPro" id="IPR053967">
    <property type="entry name" value="LlgE_F_G-like_D1"/>
</dbReference>
<dbReference type="STRING" id="1592317.DPF_2348"/>
<feature type="domain" description="Flagellar basal body rod protein N-terminal" evidence="8">
    <location>
        <begin position="7"/>
        <end position="35"/>
    </location>
</feature>
<dbReference type="InterPro" id="IPR001444">
    <property type="entry name" value="Flag_bb_rod_N"/>
</dbReference>
<evidence type="ECO:0000259" key="8">
    <source>
        <dbReference type="Pfam" id="PF00460"/>
    </source>
</evidence>
<evidence type="ECO:0000259" key="9">
    <source>
        <dbReference type="Pfam" id="PF06429"/>
    </source>
</evidence>
<dbReference type="InterPro" id="IPR019776">
    <property type="entry name" value="Flagellar_basal_body_rod_CS"/>
</dbReference>
<proteinExistence type="inferred from homology"/>